<organism evidence="1 2">
    <name type="scientific">Clydaea vesicula</name>
    <dbReference type="NCBI Taxonomy" id="447962"/>
    <lineage>
        <taxon>Eukaryota</taxon>
        <taxon>Fungi</taxon>
        <taxon>Fungi incertae sedis</taxon>
        <taxon>Chytridiomycota</taxon>
        <taxon>Chytridiomycota incertae sedis</taxon>
        <taxon>Chytridiomycetes</taxon>
        <taxon>Lobulomycetales</taxon>
        <taxon>Lobulomycetaceae</taxon>
        <taxon>Clydaea</taxon>
    </lineage>
</organism>
<keyword evidence="2" id="KW-1185">Reference proteome</keyword>
<sequence>MYETFSVLKYIKNYNSSGAISNWVSMSNKNILVNLFDDKLIVKAFVPTEYLLENMQYSNLTITGDSDTYQNSVAFKYFNKTKDDYLKFHLKFESNVTCLKFYNIIKKYVFVGIENKVFNVEPQLNYSILSHHSSQNYRQIQEHSTFVNSIEPNITIKSLLEKQTEEVSSYTQSCSTQQINVNKEENDNFYLQNGRLSINNLQKDEIKSNTTEKNVINLKRKLNAAESSDIVNGLLKLTDVEFKREVENALKIPEFKNLLEKISHIIEK</sequence>
<evidence type="ECO:0000313" key="2">
    <source>
        <dbReference type="Proteomes" id="UP001211065"/>
    </source>
</evidence>
<evidence type="ECO:0000313" key="1">
    <source>
        <dbReference type="EMBL" id="KAJ3225770.1"/>
    </source>
</evidence>
<gene>
    <name evidence="1" type="ORF">HK099_006270</name>
</gene>
<name>A0AAD5U828_9FUNG</name>
<dbReference type="AlphaFoldDB" id="A0AAD5U828"/>
<proteinExistence type="predicted"/>
<protein>
    <submittedName>
        <fullName evidence="1">Uncharacterized protein</fullName>
    </submittedName>
</protein>
<accession>A0AAD5U828</accession>
<dbReference type="EMBL" id="JADGJW010000053">
    <property type="protein sequence ID" value="KAJ3225770.1"/>
    <property type="molecule type" value="Genomic_DNA"/>
</dbReference>
<reference evidence="1" key="1">
    <citation type="submission" date="2020-05" db="EMBL/GenBank/DDBJ databases">
        <title>Phylogenomic resolution of chytrid fungi.</title>
        <authorList>
            <person name="Stajich J.E."/>
            <person name="Amses K."/>
            <person name="Simmons R."/>
            <person name="Seto K."/>
            <person name="Myers J."/>
            <person name="Bonds A."/>
            <person name="Quandt C.A."/>
            <person name="Barry K."/>
            <person name="Liu P."/>
            <person name="Grigoriev I."/>
            <person name="Longcore J.E."/>
            <person name="James T.Y."/>
        </authorList>
    </citation>
    <scope>NUCLEOTIDE SEQUENCE</scope>
    <source>
        <strain evidence="1">JEL0476</strain>
    </source>
</reference>
<comment type="caution">
    <text evidence="1">The sequence shown here is derived from an EMBL/GenBank/DDBJ whole genome shotgun (WGS) entry which is preliminary data.</text>
</comment>
<dbReference type="Proteomes" id="UP001211065">
    <property type="component" value="Unassembled WGS sequence"/>
</dbReference>